<evidence type="ECO:0000256" key="1">
    <source>
        <dbReference type="ARBA" id="ARBA00008007"/>
    </source>
</evidence>
<reference evidence="3" key="1">
    <citation type="journal article" date="2021" name="PeerJ">
        <title>Extensive microbial diversity within the chicken gut microbiome revealed by metagenomics and culture.</title>
        <authorList>
            <person name="Gilroy R."/>
            <person name="Ravi A."/>
            <person name="Getino M."/>
            <person name="Pursley I."/>
            <person name="Horton D.L."/>
            <person name="Alikhan N.F."/>
            <person name="Baker D."/>
            <person name="Gharbi K."/>
            <person name="Hall N."/>
            <person name="Watson M."/>
            <person name="Adriaenssens E.M."/>
            <person name="Foster-Nyarko E."/>
            <person name="Jarju S."/>
            <person name="Secka A."/>
            <person name="Antonio M."/>
            <person name="Oren A."/>
            <person name="Chaudhuri R.R."/>
            <person name="La Ragione R."/>
            <person name="Hildebrand F."/>
            <person name="Pallen M.J."/>
        </authorList>
    </citation>
    <scope>NUCLEOTIDE SEQUENCE</scope>
    <source>
        <strain evidence="3">ChiGjej5B5-7349</strain>
    </source>
</reference>
<dbReference type="Pfam" id="PF00156">
    <property type="entry name" value="Pribosyltran"/>
    <property type="match status" value="1"/>
</dbReference>
<organism evidence="3 4">
    <name type="scientific">Brevibacterium senegalense</name>
    <dbReference type="NCBI Taxonomy" id="1033736"/>
    <lineage>
        <taxon>Bacteria</taxon>
        <taxon>Bacillati</taxon>
        <taxon>Actinomycetota</taxon>
        <taxon>Actinomycetes</taxon>
        <taxon>Micrococcales</taxon>
        <taxon>Brevibacteriaceae</taxon>
        <taxon>Brevibacterium</taxon>
    </lineage>
</organism>
<dbReference type="CDD" id="cd06223">
    <property type="entry name" value="PRTases_typeI"/>
    <property type="match status" value="1"/>
</dbReference>
<evidence type="ECO:0000259" key="2">
    <source>
        <dbReference type="Pfam" id="PF00156"/>
    </source>
</evidence>
<comment type="caution">
    <text evidence="3">The sequence shown here is derived from an EMBL/GenBank/DDBJ whole genome shotgun (WGS) entry which is preliminary data.</text>
</comment>
<accession>A0A921MEQ4</accession>
<dbReference type="AlphaFoldDB" id="A0A921MEQ4"/>
<comment type="similarity">
    <text evidence="1">Belongs to the ComF/GntX family.</text>
</comment>
<evidence type="ECO:0000313" key="4">
    <source>
        <dbReference type="Proteomes" id="UP000784435"/>
    </source>
</evidence>
<gene>
    <name evidence="3" type="ORF">K8V08_09570</name>
</gene>
<dbReference type="InterPro" id="IPR029057">
    <property type="entry name" value="PRTase-like"/>
</dbReference>
<feature type="domain" description="Phosphoribosyltransferase" evidence="2">
    <location>
        <begin position="184"/>
        <end position="243"/>
    </location>
</feature>
<proteinExistence type="inferred from homology"/>
<name>A0A921MEQ4_9MICO</name>
<dbReference type="InterPro" id="IPR051910">
    <property type="entry name" value="ComF/GntX_DNA_util-trans"/>
</dbReference>
<reference evidence="3" key="2">
    <citation type="submission" date="2021-09" db="EMBL/GenBank/DDBJ databases">
        <authorList>
            <person name="Gilroy R."/>
        </authorList>
    </citation>
    <scope>NUCLEOTIDE SEQUENCE</scope>
    <source>
        <strain evidence="3">ChiGjej5B5-7349</strain>
    </source>
</reference>
<protein>
    <submittedName>
        <fullName evidence="3">ComF family protein</fullName>
    </submittedName>
</protein>
<dbReference type="PANTHER" id="PTHR47505">
    <property type="entry name" value="DNA UTILIZATION PROTEIN YHGH"/>
    <property type="match status" value="1"/>
</dbReference>
<dbReference type="EMBL" id="DYUK01000205">
    <property type="protein sequence ID" value="HJG80645.1"/>
    <property type="molecule type" value="Genomic_DNA"/>
</dbReference>
<dbReference type="PANTHER" id="PTHR47505:SF1">
    <property type="entry name" value="DNA UTILIZATION PROTEIN YHGH"/>
    <property type="match status" value="1"/>
</dbReference>
<evidence type="ECO:0000313" key="3">
    <source>
        <dbReference type="EMBL" id="HJG80645.1"/>
    </source>
</evidence>
<dbReference type="Gene3D" id="3.40.50.2020">
    <property type="match status" value="1"/>
</dbReference>
<dbReference type="SUPFAM" id="SSF53271">
    <property type="entry name" value="PRTase-like"/>
    <property type="match status" value="1"/>
</dbReference>
<dbReference type="InterPro" id="IPR000836">
    <property type="entry name" value="PRTase_dom"/>
</dbReference>
<sequence length="252" mass="26337">MATSRRRGRGLARALRGRGEELLDLLLPRTCAGCGVETVSLCGPCLTHLQPAPVTDIPRYGLLPVTGAGEYTGTLREVIVALKTRRRTDVLPVAALLLAAAIAAALEESGYAGGAVTAVPVPTSAAGVRERGRDLVGDLTDRACRLLVDDGVDIRGERVLTVVRHRDQVGSGAKDRRRNVTGTHAGATGVRWERLRDSARVLLVDDVLTTGATLAESARALSVHGVRAHGCAVLAATPDGERRTAAPGDAPV</sequence>
<dbReference type="Proteomes" id="UP000784435">
    <property type="component" value="Unassembled WGS sequence"/>
</dbReference>